<comment type="caution">
    <text evidence="2">The sequence shown here is derived from an EMBL/GenBank/DDBJ whole genome shotgun (WGS) entry which is preliminary data.</text>
</comment>
<dbReference type="PROSITE" id="PS50164">
    <property type="entry name" value="GIY_YIG"/>
    <property type="match status" value="1"/>
</dbReference>
<proteinExistence type="predicted"/>
<evidence type="ECO:0000259" key="1">
    <source>
        <dbReference type="PROSITE" id="PS50164"/>
    </source>
</evidence>
<accession>A0A1T1H7B3</accession>
<evidence type="ECO:0000313" key="3">
    <source>
        <dbReference type="Proteomes" id="UP000191160"/>
    </source>
</evidence>
<dbReference type="Pfam" id="PF01541">
    <property type="entry name" value="GIY-YIG"/>
    <property type="match status" value="1"/>
</dbReference>
<dbReference type="SUPFAM" id="SSF82771">
    <property type="entry name" value="GIY-YIG endonuclease"/>
    <property type="match status" value="1"/>
</dbReference>
<organism evidence="2 3">
    <name type="scientific">Acinetobacter amyesii</name>
    <dbReference type="NCBI Taxonomy" id="2942470"/>
    <lineage>
        <taxon>Bacteria</taxon>
        <taxon>Pseudomonadati</taxon>
        <taxon>Pseudomonadota</taxon>
        <taxon>Gammaproteobacteria</taxon>
        <taxon>Moraxellales</taxon>
        <taxon>Moraxellaceae</taxon>
        <taxon>Acinetobacter</taxon>
    </lineage>
</organism>
<feature type="domain" description="GIY-YIG" evidence="1">
    <location>
        <begin position="173"/>
        <end position="266"/>
    </location>
</feature>
<dbReference type="InterPro" id="IPR000305">
    <property type="entry name" value="GIY-YIG_endonuc"/>
</dbReference>
<evidence type="ECO:0000313" key="2">
    <source>
        <dbReference type="EMBL" id="OOV85732.1"/>
    </source>
</evidence>
<reference evidence="2 3" key="1">
    <citation type="submission" date="2017-02" db="EMBL/GenBank/DDBJ databases">
        <title>Acinetobacter sp. ANC 4945, whole genome shotgun sequencing project.</title>
        <authorList>
            <person name="Radolfova-Krizova L."/>
            <person name="Al Atrouni A."/>
            <person name="Nemec A."/>
        </authorList>
    </citation>
    <scope>NUCLEOTIDE SEQUENCE [LARGE SCALE GENOMIC DNA]</scope>
    <source>
        <strain evidence="2 3">ANC 4945</strain>
    </source>
</reference>
<name>A0A1T1H7B3_9GAMM</name>
<dbReference type="AlphaFoldDB" id="A0A1T1H7B3"/>
<gene>
    <name evidence="2" type="ORF">B1202_01750</name>
</gene>
<dbReference type="Gene3D" id="3.40.1440.10">
    <property type="entry name" value="GIY-YIG endonuclease"/>
    <property type="match status" value="1"/>
</dbReference>
<dbReference type="RefSeq" id="WP_228145125.1">
    <property type="nucleotide sequence ID" value="NZ_JAMCOZ010000010.1"/>
</dbReference>
<protein>
    <recommendedName>
        <fullName evidence="1">GIY-YIG domain-containing protein</fullName>
    </recommendedName>
</protein>
<dbReference type="CDD" id="cd10446">
    <property type="entry name" value="GIY-YIG_unchar_1"/>
    <property type="match status" value="1"/>
</dbReference>
<dbReference type="EMBL" id="MVKX01000001">
    <property type="protein sequence ID" value="OOV85732.1"/>
    <property type="molecule type" value="Genomic_DNA"/>
</dbReference>
<dbReference type="Proteomes" id="UP000191160">
    <property type="component" value="Unassembled WGS sequence"/>
</dbReference>
<keyword evidence="3" id="KW-1185">Reference proteome</keyword>
<sequence>MLNDILQIKDLDNTKIRLNVMFGGNWNPIEVFKDGNMDEILRGHYWNYSSKKSYKDGQITVGLIRIKPNEDLWLLIHVGKITKDLNKFNDVGYEFEVLEKYRKYFGRIIVKYKNSSQTLIRNALTIINDCEIHQILPDVFDNDLFPGYENINISWQELTRVIEKDSWKTALQNQKAVYLITDISNGKKYVGSAYAENMLLNRWQNYVKSRHGGNVQLKLLSKEHIENNFRYSILDIFKSTTDDKVILSRESWWKDTLLTRKFGYNSN</sequence>
<dbReference type="InterPro" id="IPR035901">
    <property type="entry name" value="GIY-YIG_endonuc_sf"/>
</dbReference>